<feature type="domain" description="RNase H type-1" evidence="1">
    <location>
        <begin position="1"/>
        <end position="123"/>
    </location>
</feature>
<sequence>MEPPSEYKDIQKLTGCLAALNGVNMEYALRFTFSTTNNEAKYEALVAGLSIVKALGINSIWVKGNSKLVIDQARGTCEVKHDPLRKYLAQAMQLAKKFEQVVLEHIPRSMNEEADHLSRLGTTYYDELPKGVCVEIRDKPAYEECLSLPILQEPEDWRTPIARYLTNGQPPESLTEAQKIRNRSFKFYMYDEELYKKSWDWPLLRCVSDEDILKILAEVHQGWCGSHIGGRSLAVKIKRIGY</sequence>
<evidence type="ECO:0000259" key="1">
    <source>
        <dbReference type="PROSITE" id="PS50879"/>
    </source>
</evidence>
<dbReference type="CDD" id="cd09279">
    <property type="entry name" value="RNase_HI_like"/>
    <property type="match status" value="1"/>
</dbReference>
<dbReference type="PANTHER" id="PTHR48475">
    <property type="entry name" value="RIBONUCLEASE H"/>
    <property type="match status" value="1"/>
</dbReference>
<dbReference type="GO" id="GO:0003676">
    <property type="term" value="F:nucleic acid binding"/>
    <property type="evidence" value="ECO:0007669"/>
    <property type="project" value="InterPro"/>
</dbReference>
<dbReference type="EMBL" id="BAABME010001651">
    <property type="protein sequence ID" value="GAA0150761.1"/>
    <property type="molecule type" value="Genomic_DNA"/>
</dbReference>
<dbReference type="InterPro" id="IPR036397">
    <property type="entry name" value="RNaseH_sf"/>
</dbReference>
<dbReference type="PANTHER" id="PTHR48475:SF1">
    <property type="entry name" value="RNASE H TYPE-1 DOMAIN-CONTAINING PROTEIN"/>
    <property type="match status" value="1"/>
</dbReference>
<protein>
    <recommendedName>
        <fullName evidence="1">RNase H type-1 domain-containing protein</fullName>
    </recommendedName>
</protein>
<dbReference type="Gene3D" id="3.30.420.10">
    <property type="entry name" value="Ribonuclease H-like superfamily/Ribonuclease H"/>
    <property type="match status" value="1"/>
</dbReference>
<dbReference type="AlphaFoldDB" id="A0AAV3PIB8"/>
<reference evidence="2 3" key="1">
    <citation type="submission" date="2024-01" db="EMBL/GenBank/DDBJ databases">
        <title>The complete chloroplast genome sequence of Lithospermum erythrorhizon: insights into the phylogenetic relationship among Boraginaceae species and the maternal lineages of purple gromwells.</title>
        <authorList>
            <person name="Okada T."/>
            <person name="Watanabe K."/>
        </authorList>
    </citation>
    <scope>NUCLEOTIDE SEQUENCE [LARGE SCALE GENOMIC DNA]</scope>
</reference>
<proteinExistence type="predicted"/>
<dbReference type="Proteomes" id="UP001454036">
    <property type="component" value="Unassembled WGS sequence"/>
</dbReference>
<gene>
    <name evidence="2" type="ORF">LIER_09626</name>
</gene>
<accession>A0AAV3PIB8</accession>
<dbReference type="SUPFAM" id="SSF53098">
    <property type="entry name" value="Ribonuclease H-like"/>
    <property type="match status" value="1"/>
</dbReference>
<comment type="caution">
    <text evidence="2">The sequence shown here is derived from an EMBL/GenBank/DDBJ whole genome shotgun (WGS) entry which is preliminary data.</text>
</comment>
<dbReference type="Pfam" id="PF13456">
    <property type="entry name" value="RVT_3"/>
    <property type="match status" value="1"/>
</dbReference>
<dbReference type="InterPro" id="IPR002156">
    <property type="entry name" value="RNaseH_domain"/>
</dbReference>
<dbReference type="PROSITE" id="PS50879">
    <property type="entry name" value="RNASE_H_1"/>
    <property type="match status" value="1"/>
</dbReference>
<evidence type="ECO:0000313" key="3">
    <source>
        <dbReference type="Proteomes" id="UP001454036"/>
    </source>
</evidence>
<dbReference type="InterPro" id="IPR012337">
    <property type="entry name" value="RNaseH-like_sf"/>
</dbReference>
<evidence type="ECO:0000313" key="2">
    <source>
        <dbReference type="EMBL" id="GAA0150761.1"/>
    </source>
</evidence>
<name>A0AAV3PIB8_LITER</name>
<organism evidence="2 3">
    <name type="scientific">Lithospermum erythrorhizon</name>
    <name type="common">Purple gromwell</name>
    <name type="synonym">Lithospermum officinale var. erythrorhizon</name>
    <dbReference type="NCBI Taxonomy" id="34254"/>
    <lineage>
        <taxon>Eukaryota</taxon>
        <taxon>Viridiplantae</taxon>
        <taxon>Streptophyta</taxon>
        <taxon>Embryophyta</taxon>
        <taxon>Tracheophyta</taxon>
        <taxon>Spermatophyta</taxon>
        <taxon>Magnoliopsida</taxon>
        <taxon>eudicotyledons</taxon>
        <taxon>Gunneridae</taxon>
        <taxon>Pentapetalae</taxon>
        <taxon>asterids</taxon>
        <taxon>lamiids</taxon>
        <taxon>Boraginales</taxon>
        <taxon>Boraginaceae</taxon>
        <taxon>Boraginoideae</taxon>
        <taxon>Lithospermeae</taxon>
        <taxon>Lithospermum</taxon>
    </lineage>
</organism>
<keyword evidence="3" id="KW-1185">Reference proteome</keyword>
<dbReference type="GO" id="GO:0004523">
    <property type="term" value="F:RNA-DNA hybrid ribonuclease activity"/>
    <property type="evidence" value="ECO:0007669"/>
    <property type="project" value="InterPro"/>
</dbReference>